<dbReference type="EMBL" id="LPVJ01000054">
    <property type="protein sequence ID" value="KUO95257.1"/>
    <property type="molecule type" value="Genomic_DNA"/>
</dbReference>
<dbReference type="InterPro" id="IPR001268">
    <property type="entry name" value="NADH_UbQ_OxRdtase_30kDa_su"/>
</dbReference>
<reference evidence="7 8" key="1">
    <citation type="submission" date="2015-12" db="EMBL/GenBank/DDBJ databases">
        <title>Draft genome sequence of Acidibacillus ferrooxidans ITV001, isolated from a chalcopyrite acid mine drainage site in Brazil.</title>
        <authorList>
            <person name="Dall'Agnol H."/>
            <person name="Nancucheo I."/>
            <person name="Johnson B."/>
            <person name="Oliveira R."/>
            <person name="Leite L."/>
            <person name="Pylro V."/>
            <person name="Nunes G.L."/>
            <person name="Tzotzos G."/>
            <person name="Fernandes G.R."/>
            <person name="Dutra J."/>
            <person name="Orellana S.C."/>
            <person name="Oliveira G."/>
        </authorList>
    </citation>
    <scope>NUCLEOTIDE SEQUENCE [LARGE SCALE GENOMIC DNA]</scope>
    <source>
        <strain evidence="8">ITV01</strain>
    </source>
</reference>
<keyword evidence="3" id="KW-1278">Translocase</keyword>
<gene>
    <name evidence="7" type="ORF">ATW55_14070</name>
</gene>
<evidence type="ECO:0000256" key="1">
    <source>
        <dbReference type="ARBA" id="ARBA00007569"/>
    </source>
</evidence>
<proteinExistence type="inferred from homology"/>
<comment type="similarity">
    <text evidence="1 3">Belongs to the complex I 30 kDa subunit family.</text>
</comment>
<feature type="region of interest" description="Disordered" evidence="5">
    <location>
        <begin position="1"/>
        <end position="55"/>
    </location>
</feature>
<feature type="compositionally biased region" description="Basic and acidic residues" evidence="5">
    <location>
        <begin position="1"/>
        <end position="25"/>
    </location>
</feature>
<sequence>MTDEKPPVEHAGEQEKSVKPEKAVTTEKTAATTEGAVKKEPPARPAKAPAPPDPRVIEATAYAESLKAEIEKACGAGVIAEISATKSLPVLRVEQDAWYAVVKFLKEDPEQQFLYIRVFAGTDYKDYIEVIFEVHSFVRGRRIRLKTRTPRDPATLESITPLFAGLNWEEREAYDLLGIHFTGHPDLRRIMMWEEWNGHPLRKDFSEFENAPHSGGDTSE</sequence>
<name>A0A101XPZ4_9BACL</name>
<evidence type="ECO:0000313" key="8">
    <source>
        <dbReference type="Proteomes" id="UP000053557"/>
    </source>
</evidence>
<dbReference type="OrthoDB" id="9803286at2"/>
<dbReference type="GO" id="GO:0048038">
    <property type="term" value="F:quinone binding"/>
    <property type="evidence" value="ECO:0007669"/>
    <property type="project" value="UniProtKB-KW"/>
</dbReference>
<keyword evidence="4" id="KW-0874">Quinone</keyword>
<evidence type="ECO:0000256" key="4">
    <source>
        <dbReference type="RuleBase" id="RU003582"/>
    </source>
</evidence>
<comment type="function">
    <text evidence="4">NDH-1 shuttles electrons from NADH, via FMN and iron-sulfur (Fe-S) centers, to quinones in the respiratory chain.</text>
</comment>
<dbReference type="GO" id="GO:0016651">
    <property type="term" value="F:oxidoreductase activity, acting on NAD(P)H"/>
    <property type="evidence" value="ECO:0007669"/>
    <property type="project" value="InterPro"/>
</dbReference>
<feature type="domain" description="NADH:ubiquinone oxidoreductase 30kDa subunit" evidence="6">
    <location>
        <begin position="92"/>
        <end position="206"/>
    </location>
</feature>
<evidence type="ECO:0000256" key="2">
    <source>
        <dbReference type="ARBA" id="ARBA00022448"/>
    </source>
</evidence>
<evidence type="ECO:0000313" key="7">
    <source>
        <dbReference type="EMBL" id="KUO95257.1"/>
    </source>
</evidence>
<dbReference type="GO" id="GO:0008137">
    <property type="term" value="F:NADH dehydrogenase (ubiquinone) activity"/>
    <property type="evidence" value="ECO:0007669"/>
    <property type="project" value="InterPro"/>
</dbReference>
<keyword evidence="2 3" id="KW-0813">Transport</keyword>
<dbReference type="EC" id="7.1.1.-" evidence="4"/>
<keyword evidence="8" id="KW-1185">Reference proteome</keyword>
<comment type="catalytic activity">
    <reaction evidence="4">
        <text>a quinone + NADH + 5 H(+)(in) = a quinol + NAD(+) + 4 H(+)(out)</text>
        <dbReference type="Rhea" id="RHEA:57888"/>
        <dbReference type="ChEBI" id="CHEBI:15378"/>
        <dbReference type="ChEBI" id="CHEBI:24646"/>
        <dbReference type="ChEBI" id="CHEBI:57540"/>
        <dbReference type="ChEBI" id="CHEBI:57945"/>
        <dbReference type="ChEBI" id="CHEBI:132124"/>
    </reaction>
</comment>
<dbReference type="AlphaFoldDB" id="A0A101XPZ4"/>
<evidence type="ECO:0000259" key="6">
    <source>
        <dbReference type="Pfam" id="PF00329"/>
    </source>
</evidence>
<accession>A0A101XPZ4</accession>
<dbReference type="Proteomes" id="UP000053557">
    <property type="component" value="Unassembled WGS sequence"/>
</dbReference>
<dbReference type="RefSeq" id="WP_067717917.1">
    <property type="nucleotide sequence ID" value="NZ_LPVJ01000054.1"/>
</dbReference>
<keyword evidence="3" id="KW-0520">NAD</keyword>
<dbReference type="SUPFAM" id="SSF143243">
    <property type="entry name" value="Nqo5-like"/>
    <property type="match status" value="1"/>
</dbReference>
<organism evidence="7 8">
    <name type="scientific">Ferroacidibacillus organovorans</name>
    <dbReference type="NCBI Taxonomy" id="1765683"/>
    <lineage>
        <taxon>Bacteria</taxon>
        <taxon>Bacillati</taxon>
        <taxon>Bacillota</taxon>
        <taxon>Bacilli</taxon>
        <taxon>Bacillales</taxon>
        <taxon>Alicyclobacillaceae</taxon>
        <taxon>Ferroacidibacillus</taxon>
    </lineage>
</organism>
<dbReference type="PANTHER" id="PTHR10884">
    <property type="entry name" value="NADH DEHYDROGENASE UBIQUINONE IRON-SULFUR PROTEIN 3"/>
    <property type="match status" value="1"/>
</dbReference>
<dbReference type="InterPro" id="IPR037232">
    <property type="entry name" value="NADH_quin_OxRdtase_su_C/D-like"/>
</dbReference>
<protein>
    <recommendedName>
        <fullName evidence="4">NADH-quinone oxidoreductase</fullName>
        <ecNumber evidence="4">7.1.1.-</ecNumber>
    </recommendedName>
</protein>
<dbReference type="PROSITE" id="PS00542">
    <property type="entry name" value="COMPLEX1_30K"/>
    <property type="match status" value="1"/>
</dbReference>
<dbReference type="Gene3D" id="3.30.460.80">
    <property type="entry name" value="NADH:ubiquinone oxidoreductase, 30kDa subunit"/>
    <property type="match status" value="1"/>
</dbReference>
<dbReference type="InterPro" id="IPR020396">
    <property type="entry name" value="NADH_UbQ_OxRdtase_CS"/>
</dbReference>
<dbReference type="PANTHER" id="PTHR10884:SF14">
    <property type="entry name" value="NADH DEHYDROGENASE [UBIQUINONE] IRON-SULFUR PROTEIN 3, MITOCHONDRIAL"/>
    <property type="match status" value="1"/>
</dbReference>
<feature type="compositionally biased region" description="Low complexity" evidence="5">
    <location>
        <begin position="26"/>
        <end position="35"/>
    </location>
</feature>
<evidence type="ECO:0000256" key="5">
    <source>
        <dbReference type="SAM" id="MobiDB-lite"/>
    </source>
</evidence>
<evidence type="ECO:0000256" key="3">
    <source>
        <dbReference type="RuleBase" id="RU003456"/>
    </source>
</evidence>
<comment type="caution">
    <text evidence="7">The sequence shown here is derived from an EMBL/GenBank/DDBJ whole genome shotgun (WGS) entry which is preliminary data.</text>
</comment>
<dbReference type="Pfam" id="PF00329">
    <property type="entry name" value="Complex1_30kDa"/>
    <property type="match status" value="1"/>
</dbReference>